<dbReference type="Gene3D" id="3.90.780.10">
    <property type="entry name" value="5'-Nucleotidase, C-terminal domain"/>
    <property type="match status" value="1"/>
</dbReference>
<dbReference type="InterPro" id="IPR036907">
    <property type="entry name" value="5'-Nucleotdase_C_sf"/>
</dbReference>
<dbReference type="Pfam" id="PF00149">
    <property type="entry name" value="Metallophos"/>
    <property type="match status" value="1"/>
</dbReference>
<dbReference type="InterPro" id="IPR006179">
    <property type="entry name" value="5_nucleotidase/apyrase"/>
</dbReference>
<dbReference type="AlphaFoldDB" id="A0A7R9QUC6"/>
<evidence type="ECO:0000256" key="7">
    <source>
        <dbReference type="ARBA" id="ARBA00022801"/>
    </source>
</evidence>
<dbReference type="SUPFAM" id="SSF56300">
    <property type="entry name" value="Metallo-dependent phosphatases"/>
    <property type="match status" value="1"/>
</dbReference>
<dbReference type="EMBL" id="CAJPVJ010015809">
    <property type="protein sequence ID" value="CAG2175961.1"/>
    <property type="molecule type" value="Genomic_DNA"/>
</dbReference>
<dbReference type="InterPro" id="IPR008334">
    <property type="entry name" value="5'-Nucleotdase_C"/>
</dbReference>
<evidence type="ECO:0000259" key="10">
    <source>
        <dbReference type="Pfam" id="PF00149"/>
    </source>
</evidence>
<organism evidence="12">
    <name type="scientific">Oppiella nova</name>
    <dbReference type="NCBI Taxonomy" id="334625"/>
    <lineage>
        <taxon>Eukaryota</taxon>
        <taxon>Metazoa</taxon>
        <taxon>Ecdysozoa</taxon>
        <taxon>Arthropoda</taxon>
        <taxon>Chelicerata</taxon>
        <taxon>Arachnida</taxon>
        <taxon>Acari</taxon>
        <taxon>Acariformes</taxon>
        <taxon>Sarcoptiformes</taxon>
        <taxon>Oribatida</taxon>
        <taxon>Brachypylina</taxon>
        <taxon>Oppioidea</taxon>
        <taxon>Oppiidae</taxon>
        <taxon>Oppiella</taxon>
    </lineage>
</organism>
<feature type="region of interest" description="Disordered" evidence="9">
    <location>
        <begin position="505"/>
        <end position="562"/>
    </location>
</feature>
<dbReference type="GO" id="GO:0000166">
    <property type="term" value="F:nucleotide binding"/>
    <property type="evidence" value="ECO:0007669"/>
    <property type="project" value="UniProtKB-KW"/>
</dbReference>
<dbReference type="PROSITE" id="PS00786">
    <property type="entry name" value="5_NUCLEOTIDASE_2"/>
    <property type="match status" value="1"/>
</dbReference>
<dbReference type="Pfam" id="PF02872">
    <property type="entry name" value="5_nucleotid_C"/>
    <property type="match status" value="1"/>
</dbReference>
<dbReference type="PANTHER" id="PTHR11575">
    <property type="entry name" value="5'-NUCLEOTIDASE-RELATED"/>
    <property type="match status" value="1"/>
</dbReference>
<evidence type="ECO:0000313" key="12">
    <source>
        <dbReference type="EMBL" id="CAD7658775.1"/>
    </source>
</evidence>
<evidence type="ECO:0000256" key="4">
    <source>
        <dbReference type="ARBA" id="ARBA00022723"/>
    </source>
</evidence>
<dbReference type="InterPro" id="IPR006146">
    <property type="entry name" value="5'-Nucleotdase_CS"/>
</dbReference>
<feature type="domain" description="5'-Nucleotidase C-terminal" evidence="11">
    <location>
        <begin position="323"/>
        <end position="443"/>
    </location>
</feature>
<evidence type="ECO:0000256" key="3">
    <source>
        <dbReference type="ARBA" id="ARBA00012643"/>
    </source>
</evidence>
<dbReference type="InterPro" id="IPR004843">
    <property type="entry name" value="Calcineurin-like_PHP"/>
</dbReference>
<evidence type="ECO:0000313" key="13">
    <source>
        <dbReference type="Proteomes" id="UP000728032"/>
    </source>
</evidence>
<accession>A0A7R9QUC6</accession>
<name>A0A7R9QUC6_9ACAR</name>
<dbReference type="SUPFAM" id="SSF55816">
    <property type="entry name" value="5'-nucleotidase (syn. UDP-sugar hydrolase), C-terminal domain"/>
    <property type="match status" value="1"/>
</dbReference>
<keyword evidence="4" id="KW-0479">Metal-binding</keyword>
<dbReference type="GO" id="GO:0005886">
    <property type="term" value="C:plasma membrane"/>
    <property type="evidence" value="ECO:0007669"/>
    <property type="project" value="TreeGrafter"/>
</dbReference>
<comment type="catalytic activity">
    <reaction evidence="1">
        <text>a ribonucleoside 5'-phosphate + H2O = a ribonucleoside + phosphate</text>
        <dbReference type="Rhea" id="RHEA:12484"/>
        <dbReference type="ChEBI" id="CHEBI:15377"/>
        <dbReference type="ChEBI" id="CHEBI:18254"/>
        <dbReference type="ChEBI" id="CHEBI:43474"/>
        <dbReference type="ChEBI" id="CHEBI:58043"/>
        <dbReference type="EC" id="3.1.3.5"/>
    </reaction>
</comment>
<dbReference type="GO" id="GO:0008253">
    <property type="term" value="F:5'-nucleotidase activity"/>
    <property type="evidence" value="ECO:0007669"/>
    <property type="project" value="UniProtKB-EC"/>
</dbReference>
<dbReference type="EMBL" id="OC930634">
    <property type="protein sequence ID" value="CAD7658775.1"/>
    <property type="molecule type" value="Genomic_DNA"/>
</dbReference>
<feature type="non-terminal residue" evidence="12">
    <location>
        <position position="1"/>
    </location>
</feature>
<dbReference type="Proteomes" id="UP000728032">
    <property type="component" value="Unassembled WGS sequence"/>
</dbReference>
<evidence type="ECO:0000259" key="11">
    <source>
        <dbReference type="Pfam" id="PF02872"/>
    </source>
</evidence>
<keyword evidence="6 8" id="KW-0547">Nucleotide-binding</keyword>
<keyword evidence="5" id="KW-0732">Signal</keyword>
<gene>
    <name evidence="12" type="ORF">ONB1V03_LOCUS15395</name>
</gene>
<feature type="domain" description="Calcineurin-like phosphoesterase" evidence="10">
    <location>
        <begin position="6"/>
        <end position="227"/>
    </location>
</feature>
<dbReference type="PANTHER" id="PTHR11575:SF24">
    <property type="entry name" value="5'-NUCLEOTIDASE"/>
    <property type="match status" value="1"/>
</dbReference>
<dbReference type="Gene3D" id="3.60.21.10">
    <property type="match status" value="1"/>
</dbReference>
<evidence type="ECO:0000256" key="8">
    <source>
        <dbReference type="RuleBase" id="RU362119"/>
    </source>
</evidence>
<sequence length="581" mass="65173">HSLNLTILHNNDFHTHFEPINVRSSECQSGEQCFGGIARTVTKVNDILAQQQQEGNGDKVLFLNGGDHFQGTIWYTFMKWKVVAKFVKLFKHTAMALGNHEFDDGVDGLLPFVQNVSRELPIVCANIETSGELKDLIKRSIVVERGGKKIAIIGYITPETAFLARPGNTVKFLDEIESIKKEIANLRQQYNPKDLNIFIAVGHSGYEKDKEIAAKIPELDVMVGGHTNTFLYTGKAPSIEVPEGEYPVVFDHGSDGKTLVVQAFAYGKYLGKLNVIFDDNGLITSYSGNPILLDDSVKEDPEVLSLVKEESAKIDEYYKTEVGFSHVVLDQMYCREQECNCGNLMADAFVTYFLDESQVHKNAWNTVPISIVNGGAVRSSISMGNITMKSVVSTSPFGNPIGVLKTKGSSLWKILEHSVSQYKMGGFLQVSGIRYIFDSKQKRLLSVRVRCGDCPTPTYKDLDQIPIVKHVPVFQPIQQHQESQQMPVYQKIPVFQKTFPETQMNSPEISMSAQTPQQPMPGQTQLHDQQQDMNSDYYPNENMPEESAPEGQQQQQSQQESKIDLILSKLRIKPLIKPLFR</sequence>
<evidence type="ECO:0000256" key="1">
    <source>
        <dbReference type="ARBA" id="ARBA00000815"/>
    </source>
</evidence>
<dbReference type="GO" id="GO:0046872">
    <property type="term" value="F:metal ion binding"/>
    <property type="evidence" value="ECO:0007669"/>
    <property type="project" value="UniProtKB-KW"/>
</dbReference>
<comment type="similarity">
    <text evidence="2 8">Belongs to the 5'-nucleotidase family.</text>
</comment>
<dbReference type="GO" id="GO:0006196">
    <property type="term" value="P:AMP catabolic process"/>
    <property type="evidence" value="ECO:0007669"/>
    <property type="project" value="TreeGrafter"/>
</dbReference>
<dbReference type="InterPro" id="IPR029052">
    <property type="entry name" value="Metallo-depent_PP-like"/>
</dbReference>
<dbReference type="FunFam" id="3.60.21.10:FF:000020">
    <property type="entry name" value="NT5E isoform 4"/>
    <property type="match status" value="1"/>
</dbReference>
<dbReference type="EC" id="3.1.3.5" evidence="3"/>
<dbReference type="CDD" id="cd07409">
    <property type="entry name" value="MPP_CD73_N"/>
    <property type="match status" value="1"/>
</dbReference>
<dbReference type="OrthoDB" id="7722975at2759"/>
<reference evidence="12" key="1">
    <citation type="submission" date="2020-11" db="EMBL/GenBank/DDBJ databases">
        <authorList>
            <person name="Tran Van P."/>
        </authorList>
    </citation>
    <scope>NUCLEOTIDE SEQUENCE</scope>
</reference>
<keyword evidence="7 8" id="KW-0378">Hydrolase</keyword>
<protein>
    <recommendedName>
        <fullName evidence="3">5'-nucleotidase</fullName>
        <ecNumber evidence="3">3.1.3.5</ecNumber>
    </recommendedName>
</protein>
<evidence type="ECO:0000256" key="6">
    <source>
        <dbReference type="ARBA" id="ARBA00022741"/>
    </source>
</evidence>
<evidence type="ECO:0000256" key="5">
    <source>
        <dbReference type="ARBA" id="ARBA00022729"/>
    </source>
</evidence>
<dbReference type="PRINTS" id="PR01607">
    <property type="entry name" value="APYRASEFAMLY"/>
</dbReference>
<proteinExistence type="inferred from homology"/>
<evidence type="ECO:0000256" key="9">
    <source>
        <dbReference type="SAM" id="MobiDB-lite"/>
    </source>
</evidence>
<evidence type="ECO:0000256" key="2">
    <source>
        <dbReference type="ARBA" id="ARBA00006654"/>
    </source>
</evidence>
<feature type="compositionally biased region" description="Low complexity" evidence="9">
    <location>
        <begin position="514"/>
        <end position="525"/>
    </location>
</feature>
<keyword evidence="13" id="KW-1185">Reference proteome</keyword>